<accession>A0A5C6AM57</accession>
<dbReference type="Pfam" id="PF01872">
    <property type="entry name" value="RibD_C"/>
    <property type="match status" value="1"/>
</dbReference>
<dbReference type="OrthoDB" id="195113at2"/>
<dbReference type="RefSeq" id="WP_146521585.1">
    <property type="nucleotide sequence ID" value="NZ_CP151726.1"/>
</dbReference>
<protein>
    <recommendedName>
        <fullName evidence="1">Bacterial bifunctional deaminase-reductase C-terminal domain-containing protein</fullName>
    </recommendedName>
</protein>
<dbReference type="PANTHER" id="PTHR38011">
    <property type="entry name" value="DIHYDROFOLATE REDUCTASE FAMILY PROTEIN (AFU_ORTHOLOGUE AFUA_8G06820)"/>
    <property type="match status" value="1"/>
</dbReference>
<dbReference type="GO" id="GO:0008703">
    <property type="term" value="F:5-amino-6-(5-phosphoribosylamino)uracil reductase activity"/>
    <property type="evidence" value="ECO:0007669"/>
    <property type="project" value="InterPro"/>
</dbReference>
<dbReference type="InterPro" id="IPR050765">
    <property type="entry name" value="Riboflavin_Biosynth_HTPR"/>
</dbReference>
<gene>
    <name evidence="2" type="ORF">Pla52n_44670</name>
</gene>
<dbReference type="GO" id="GO:0009231">
    <property type="term" value="P:riboflavin biosynthetic process"/>
    <property type="evidence" value="ECO:0007669"/>
    <property type="project" value="InterPro"/>
</dbReference>
<dbReference type="InterPro" id="IPR024072">
    <property type="entry name" value="DHFR-like_dom_sf"/>
</dbReference>
<dbReference type="SUPFAM" id="SSF53597">
    <property type="entry name" value="Dihydrofolate reductase-like"/>
    <property type="match status" value="1"/>
</dbReference>
<reference evidence="2 3" key="1">
    <citation type="submission" date="2019-02" db="EMBL/GenBank/DDBJ databases">
        <title>Deep-cultivation of Planctomycetes and their phenomic and genomic characterization uncovers novel biology.</title>
        <authorList>
            <person name="Wiegand S."/>
            <person name="Jogler M."/>
            <person name="Boedeker C."/>
            <person name="Pinto D."/>
            <person name="Vollmers J."/>
            <person name="Rivas-Marin E."/>
            <person name="Kohn T."/>
            <person name="Peeters S.H."/>
            <person name="Heuer A."/>
            <person name="Rast P."/>
            <person name="Oberbeckmann S."/>
            <person name="Bunk B."/>
            <person name="Jeske O."/>
            <person name="Meyerdierks A."/>
            <person name="Storesund J.E."/>
            <person name="Kallscheuer N."/>
            <person name="Luecker S."/>
            <person name="Lage O.M."/>
            <person name="Pohl T."/>
            <person name="Merkel B.J."/>
            <person name="Hornburger P."/>
            <person name="Mueller R.-W."/>
            <person name="Bruemmer F."/>
            <person name="Labrenz M."/>
            <person name="Spormann A.M."/>
            <person name="Op Den Camp H."/>
            <person name="Overmann J."/>
            <person name="Amann R."/>
            <person name="Jetten M.S.M."/>
            <person name="Mascher T."/>
            <person name="Medema M.H."/>
            <person name="Devos D.P."/>
            <person name="Kaster A.-K."/>
            <person name="Ovreas L."/>
            <person name="Rohde M."/>
            <person name="Galperin M.Y."/>
            <person name="Jogler C."/>
        </authorList>
    </citation>
    <scope>NUCLEOTIDE SEQUENCE [LARGE SCALE GENOMIC DNA]</scope>
    <source>
        <strain evidence="2 3">Pla52n</strain>
    </source>
</reference>
<evidence type="ECO:0000259" key="1">
    <source>
        <dbReference type="Pfam" id="PF01872"/>
    </source>
</evidence>
<dbReference type="EMBL" id="SJPN01000005">
    <property type="protein sequence ID" value="TWU01095.1"/>
    <property type="molecule type" value="Genomic_DNA"/>
</dbReference>
<dbReference type="InterPro" id="IPR002734">
    <property type="entry name" value="RibDG_C"/>
</dbReference>
<keyword evidence="3" id="KW-1185">Reference proteome</keyword>
<dbReference type="Gene3D" id="3.40.430.10">
    <property type="entry name" value="Dihydrofolate Reductase, subunit A"/>
    <property type="match status" value="1"/>
</dbReference>
<dbReference type="PANTHER" id="PTHR38011:SF2">
    <property type="entry name" value="BIFUNCTIONAL DEAMINASE-REDUCTASE DOMAIN PROTEIN"/>
    <property type="match status" value="1"/>
</dbReference>
<feature type="domain" description="Bacterial bifunctional deaminase-reductase C-terminal" evidence="1">
    <location>
        <begin position="4"/>
        <end position="177"/>
    </location>
</feature>
<evidence type="ECO:0000313" key="2">
    <source>
        <dbReference type="EMBL" id="TWU01095.1"/>
    </source>
</evidence>
<sequence length="194" mass="21497">MGILTFSINVTLDGCVDHQEGIADEETHAFFTRLMDEGGAMLWGRHTYEMMESYWPAVARGEVEVPPAIREWAVSLEAKPKYVVSSTRKDFPWTNSHHVAGELLTGVKKVKDANPAGVLLGSGKLAAELDRLDLIDEYRFLIHPIIAGHGPTLYQSGLNSTRRLELVSAKPLRNGAVAMHYRRATNDAGNVSRR</sequence>
<organism evidence="2 3">
    <name type="scientific">Stieleria varia</name>
    <dbReference type="NCBI Taxonomy" id="2528005"/>
    <lineage>
        <taxon>Bacteria</taxon>
        <taxon>Pseudomonadati</taxon>
        <taxon>Planctomycetota</taxon>
        <taxon>Planctomycetia</taxon>
        <taxon>Pirellulales</taxon>
        <taxon>Pirellulaceae</taxon>
        <taxon>Stieleria</taxon>
    </lineage>
</organism>
<dbReference type="Proteomes" id="UP000320176">
    <property type="component" value="Unassembled WGS sequence"/>
</dbReference>
<comment type="caution">
    <text evidence="2">The sequence shown here is derived from an EMBL/GenBank/DDBJ whole genome shotgun (WGS) entry which is preliminary data.</text>
</comment>
<name>A0A5C6AM57_9BACT</name>
<dbReference type="AlphaFoldDB" id="A0A5C6AM57"/>
<proteinExistence type="predicted"/>
<evidence type="ECO:0000313" key="3">
    <source>
        <dbReference type="Proteomes" id="UP000320176"/>
    </source>
</evidence>